<dbReference type="InterPro" id="IPR008979">
    <property type="entry name" value="Galactose-bd-like_sf"/>
</dbReference>
<evidence type="ECO:0000256" key="1">
    <source>
        <dbReference type="SAM" id="MobiDB-lite"/>
    </source>
</evidence>
<dbReference type="STRING" id="5514.A0A395RF92"/>
<dbReference type="Proteomes" id="UP000266152">
    <property type="component" value="Unassembled WGS sequence"/>
</dbReference>
<evidence type="ECO:0008006" key="5">
    <source>
        <dbReference type="Google" id="ProtNLM"/>
    </source>
</evidence>
<organism evidence="3 4">
    <name type="scientific">Fusarium sporotrichioides</name>
    <dbReference type="NCBI Taxonomy" id="5514"/>
    <lineage>
        <taxon>Eukaryota</taxon>
        <taxon>Fungi</taxon>
        <taxon>Dikarya</taxon>
        <taxon>Ascomycota</taxon>
        <taxon>Pezizomycotina</taxon>
        <taxon>Sordariomycetes</taxon>
        <taxon>Hypocreomycetidae</taxon>
        <taxon>Hypocreales</taxon>
        <taxon>Nectriaceae</taxon>
        <taxon>Fusarium</taxon>
    </lineage>
</organism>
<evidence type="ECO:0000313" key="3">
    <source>
        <dbReference type="EMBL" id="RGP58693.1"/>
    </source>
</evidence>
<comment type="caution">
    <text evidence="3">The sequence shown here is derived from an EMBL/GenBank/DDBJ whole genome shotgun (WGS) entry which is preliminary data.</text>
</comment>
<dbReference type="EMBL" id="PXOF01000282">
    <property type="protein sequence ID" value="RGP58693.1"/>
    <property type="molecule type" value="Genomic_DNA"/>
</dbReference>
<keyword evidence="2" id="KW-0732">Signal</keyword>
<feature type="chain" id="PRO_5017342019" description="CBM-cenC domain-containing protein" evidence="2">
    <location>
        <begin position="21"/>
        <end position="362"/>
    </location>
</feature>
<name>A0A395RF92_FUSSP</name>
<evidence type="ECO:0000313" key="4">
    <source>
        <dbReference type="Proteomes" id="UP000266152"/>
    </source>
</evidence>
<dbReference type="AlphaFoldDB" id="A0A395RF92"/>
<keyword evidence="4" id="KW-1185">Reference proteome</keyword>
<feature type="compositionally biased region" description="Low complexity" evidence="1">
    <location>
        <begin position="124"/>
        <end position="137"/>
    </location>
</feature>
<reference evidence="3 4" key="1">
    <citation type="journal article" date="2018" name="PLoS Pathog.">
        <title>Evolution of structural diversity of trichothecenes, a family of toxins produced by plant pathogenic and entomopathogenic fungi.</title>
        <authorList>
            <person name="Proctor R.H."/>
            <person name="McCormick S.P."/>
            <person name="Kim H.S."/>
            <person name="Cardoza R.E."/>
            <person name="Stanley A.M."/>
            <person name="Lindo L."/>
            <person name="Kelly A."/>
            <person name="Brown D.W."/>
            <person name="Lee T."/>
            <person name="Vaughan M.M."/>
            <person name="Alexander N.J."/>
            <person name="Busman M."/>
            <person name="Gutierrez S."/>
        </authorList>
    </citation>
    <scope>NUCLEOTIDE SEQUENCE [LARGE SCALE GENOMIC DNA]</scope>
    <source>
        <strain evidence="3 4">NRRL 3299</strain>
    </source>
</reference>
<proteinExistence type="predicted"/>
<dbReference type="SUPFAM" id="SSF49785">
    <property type="entry name" value="Galactose-binding domain-like"/>
    <property type="match status" value="1"/>
</dbReference>
<evidence type="ECO:0000256" key="2">
    <source>
        <dbReference type="SAM" id="SignalP"/>
    </source>
</evidence>
<protein>
    <recommendedName>
        <fullName evidence="5">CBM-cenC domain-containing protein</fullName>
    </recommendedName>
</protein>
<accession>A0A395RF92</accession>
<feature type="signal peptide" evidence="2">
    <location>
        <begin position="1"/>
        <end position="20"/>
    </location>
</feature>
<sequence length="362" mass="38239">MRLVSFITVLGAALIPAASARPANCRPQRPTTTSRAYTLMTTSTLGVETSSADGVPTTLATSSETTNVIETTNTESATATSDLSRAIDTIIAESVTKISSLATAAEATISQSASDTTTLITAATTTTETNPAEMSTTESTSTDQVSFSGAISITATNFETTTADTTTIPGTTTDKQTTVQTTTAAITTTAEMTTTTEIPKATTVAPEPTMALQNGDFEDATNHDWAVFSGEIVNNPGHARSGSNFAKIDIQNEQAGGQQHVEQITSTSNTKQYTLSFYATILSTPNMKPGTGCYVLPQQDNSSFNGQTLPLSADSLNSYQHFTYNFTPFNNNFLLQLRVRCNRGPATTFSVAVDDVTIFEVV</sequence>
<dbReference type="Gene3D" id="2.60.120.260">
    <property type="entry name" value="Galactose-binding domain-like"/>
    <property type="match status" value="1"/>
</dbReference>
<gene>
    <name evidence="3" type="ORF">FSPOR_11845</name>
</gene>
<feature type="region of interest" description="Disordered" evidence="1">
    <location>
        <begin position="124"/>
        <end position="143"/>
    </location>
</feature>